<dbReference type="EMBL" id="QPKV01000009">
    <property type="protein sequence ID" value="RDC55015.1"/>
    <property type="molecule type" value="Genomic_DNA"/>
</dbReference>
<protein>
    <submittedName>
        <fullName evidence="3">SPOR domain-containing protein</fullName>
    </submittedName>
</protein>
<gene>
    <name evidence="3" type="ORF">DU508_19500</name>
</gene>
<dbReference type="AlphaFoldDB" id="A0A369PUU4"/>
<evidence type="ECO:0000313" key="4">
    <source>
        <dbReference type="Proteomes" id="UP000253961"/>
    </source>
</evidence>
<dbReference type="Pfam" id="PF05036">
    <property type="entry name" value="SPOR"/>
    <property type="match status" value="1"/>
</dbReference>
<feature type="signal peptide" evidence="1">
    <location>
        <begin position="1"/>
        <end position="19"/>
    </location>
</feature>
<evidence type="ECO:0000256" key="1">
    <source>
        <dbReference type="SAM" id="SignalP"/>
    </source>
</evidence>
<dbReference type="Gene3D" id="3.30.70.1070">
    <property type="entry name" value="Sporulation related repeat"/>
    <property type="match status" value="1"/>
</dbReference>
<dbReference type="GO" id="GO:0042834">
    <property type="term" value="F:peptidoglycan binding"/>
    <property type="evidence" value="ECO:0007669"/>
    <property type="project" value="InterPro"/>
</dbReference>
<feature type="chain" id="PRO_5016680353" evidence="1">
    <location>
        <begin position="20"/>
        <end position="147"/>
    </location>
</feature>
<dbReference type="Proteomes" id="UP000253961">
    <property type="component" value="Unassembled WGS sequence"/>
</dbReference>
<keyword evidence="4" id="KW-1185">Reference proteome</keyword>
<comment type="caution">
    <text evidence="3">The sequence shown here is derived from an EMBL/GenBank/DDBJ whole genome shotgun (WGS) entry which is preliminary data.</text>
</comment>
<organism evidence="3 4">
    <name type="scientific">Pedobacter chinensis</name>
    <dbReference type="NCBI Taxonomy" id="2282421"/>
    <lineage>
        <taxon>Bacteria</taxon>
        <taxon>Pseudomonadati</taxon>
        <taxon>Bacteroidota</taxon>
        <taxon>Sphingobacteriia</taxon>
        <taxon>Sphingobacteriales</taxon>
        <taxon>Sphingobacteriaceae</taxon>
        <taxon>Pedobacter</taxon>
    </lineage>
</organism>
<feature type="domain" description="SPOR" evidence="2">
    <location>
        <begin position="55"/>
        <end position="131"/>
    </location>
</feature>
<evidence type="ECO:0000259" key="2">
    <source>
        <dbReference type="PROSITE" id="PS51724"/>
    </source>
</evidence>
<dbReference type="InterPro" id="IPR036680">
    <property type="entry name" value="SPOR-like_sf"/>
</dbReference>
<proteinExistence type="predicted"/>
<dbReference type="InterPro" id="IPR007730">
    <property type="entry name" value="SPOR-like_dom"/>
</dbReference>
<dbReference type="OrthoDB" id="2473397at2"/>
<name>A0A369PUU4_9SPHI</name>
<evidence type="ECO:0000313" key="3">
    <source>
        <dbReference type="EMBL" id="RDC55015.1"/>
    </source>
</evidence>
<keyword evidence="1" id="KW-0732">Signal</keyword>
<accession>A0A369PUU4</accession>
<reference evidence="3 4" key="1">
    <citation type="submission" date="2018-07" db="EMBL/GenBank/DDBJ databases">
        <title>Pedobacter sp. nov., isolated from soil.</title>
        <authorList>
            <person name="Zhou L.Y."/>
            <person name="Du Z.J."/>
        </authorList>
    </citation>
    <scope>NUCLEOTIDE SEQUENCE [LARGE SCALE GENOMIC DNA]</scope>
    <source>
        <strain evidence="3 4">JDX94</strain>
    </source>
</reference>
<dbReference type="PROSITE" id="PS51724">
    <property type="entry name" value="SPOR"/>
    <property type="match status" value="1"/>
</dbReference>
<dbReference type="RefSeq" id="WP_115404461.1">
    <property type="nucleotide sequence ID" value="NZ_QPKV01000009.1"/>
</dbReference>
<dbReference type="SUPFAM" id="SSF110997">
    <property type="entry name" value="Sporulation related repeat"/>
    <property type="match status" value="1"/>
</dbReference>
<sequence>MKITLTFIFCLFLFTASFAQKGEVIVIKDPLIDSLIAKRSEVYKTAGEAKVGKPIVSSYGYRVQIFYGSDRREVFNQQARFKTLYPKFNTYLIYKEPNYYIRVGDFRTRLEAQRLMNEIRPAFPTLFIFREKINAPQLDPTTTDDQK</sequence>